<evidence type="ECO:0000256" key="1">
    <source>
        <dbReference type="ARBA" id="ARBA00022723"/>
    </source>
</evidence>
<feature type="region of interest" description="Disordered" evidence="3">
    <location>
        <begin position="287"/>
        <end position="306"/>
    </location>
</feature>
<dbReference type="SMART" id="SM00054">
    <property type="entry name" value="EFh"/>
    <property type="match status" value="4"/>
</dbReference>
<organism evidence="5 6">
    <name type="scientific">Coilia grayii</name>
    <name type="common">Gray's grenadier anchovy</name>
    <dbReference type="NCBI Taxonomy" id="363190"/>
    <lineage>
        <taxon>Eukaryota</taxon>
        <taxon>Metazoa</taxon>
        <taxon>Chordata</taxon>
        <taxon>Craniata</taxon>
        <taxon>Vertebrata</taxon>
        <taxon>Euteleostomi</taxon>
        <taxon>Actinopterygii</taxon>
        <taxon>Neopterygii</taxon>
        <taxon>Teleostei</taxon>
        <taxon>Clupei</taxon>
        <taxon>Clupeiformes</taxon>
        <taxon>Clupeoidei</taxon>
        <taxon>Engraulidae</taxon>
        <taxon>Coilinae</taxon>
        <taxon>Coilia</taxon>
    </lineage>
</organism>
<sequence length="388" mass="44196">MAIARSQRADGPSGHSSPAAAPRLISLDGQSRGVPSLFQAQTAKDCGNGDCVIKEGDQSVGEDRGTLGQCRCVSQLFHIIKHLVTEQYQAIERVFHELDVKNTRRLTQETMYQLLKRFPVKPEVSRGEIRQLWGSLITQQDGTLDFLQFARHFGHSLSSSRFPNAKRCPPQRGDENLRQRSRRLTCLSDILVNTVRAKVQHSLPELQLEFEEMDPYRTGFVSPEEFKEVLMTLCSQLDEYECDVLNRKFDINRDGRVSYSEFLRPFAKHKQAWRNGSNMAAILQSHRENGDVTKGKNSSTSGSLNDRLKKKLQKRKRALRRAFHRLDVYRSGLLSVPELRAALMLCGVTLDQEDLYQILSLLDHGLGGRVDYRSLLQQICKPSQLRDQ</sequence>
<dbReference type="Pfam" id="PF13499">
    <property type="entry name" value="EF-hand_7"/>
    <property type="match status" value="1"/>
</dbReference>
<dbReference type="PANTHER" id="PTHR20875">
    <property type="entry name" value="EF-HAND CALCIUM-BINDING DOMAIN-CONTAINING PROTEIN 6-RELATED"/>
    <property type="match status" value="1"/>
</dbReference>
<dbReference type="Gene3D" id="1.10.238.10">
    <property type="entry name" value="EF-hand"/>
    <property type="match status" value="3"/>
</dbReference>
<reference evidence="5 6" key="1">
    <citation type="submission" date="2024-09" db="EMBL/GenBank/DDBJ databases">
        <title>A chromosome-level genome assembly of Gray's grenadier anchovy, Coilia grayii.</title>
        <authorList>
            <person name="Fu Z."/>
        </authorList>
    </citation>
    <scope>NUCLEOTIDE SEQUENCE [LARGE SCALE GENOMIC DNA]</scope>
    <source>
        <strain evidence="5">G4</strain>
        <tissue evidence="5">Muscle</tissue>
    </source>
</reference>
<dbReference type="EMBL" id="JBHFQA010000006">
    <property type="protein sequence ID" value="KAL2098075.1"/>
    <property type="molecule type" value="Genomic_DNA"/>
</dbReference>
<evidence type="ECO:0000256" key="2">
    <source>
        <dbReference type="ARBA" id="ARBA00022837"/>
    </source>
</evidence>
<dbReference type="SUPFAM" id="SSF47473">
    <property type="entry name" value="EF-hand"/>
    <property type="match status" value="2"/>
</dbReference>
<feature type="compositionally biased region" description="Polar residues" evidence="3">
    <location>
        <begin position="295"/>
        <end position="304"/>
    </location>
</feature>
<protein>
    <recommendedName>
        <fullName evidence="4">EF-hand domain-containing protein</fullName>
    </recommendedName>
</protein>
<keyword evidence="6" id="KW-1185">Reference proteome</keyword>
<evidence type="ECO:0000313" key="5">
    <source>
        <dbReference type="EMBL" id="KAL2098075.1"/>
    </source>
</evidence>
<dbReference type="InterPro" id="IPR052603">
    <property type="entry name" value="EFCB6"/>
</dbReference>
<accession>A0ABD1KG48</accession>
<dbReference type="InterPro" id="IPR011992">
    <property type="entry name" value="EF-hand-dom_pair"/>
</dbReference>
<dbReference type="InterPro" id="IPR018247">
    <property type="entry name" value="EF_Hand_1_Ca_BS"/>
</dbReference>
<dbReference type="PROSITE" id="PS00018">
    <property type="entry name" value="EF_HAND_1"/>
    <property type="match status" value="1"/>
</dbReference>
<dbReference type="PANTHER" id="PTHR20875:SF6">
    <property type="entry name" value="EF-HAND CALCIUM-BINDING DOMAIN-CONTAINING PROTEIN 6 ISOFORM X1"/>
    <property type="match status" value="1"/>
</dbReference>
<dbReference type="Proteomes" id="UP001591681">
    <property type="component" value="Unassembled WGS sequence"/>
</dbReference>
<keyword evidence="2" id="KW-0106">Calcium</keyword>
<name>A0ABD1KG48_9TELE</name>
<dbReference type="InterPro" id="IPR002048">
    <property type="entry name" value="EF_hand_dom"/>
</dbReference>
<keyword evidence="1" id="KW-0479">Metal-binding</keyword>
<evidence type="ECO:0000259" key="4">
    <source>
        <dbReference type="PROSITE" id="PS50222"/>
    </source>
</evidence>
<gene>
    <name evidence="5" type="ORF">ACEWY4_007282</name>
</gene>
<dbReference type="GO" id="GO:0046872">
    <property type="term" value="F:metal ion binding"/>
    <property type="evidence" value="ECO:0007669"/>
    <property type="project" value="UniProtKB-KW"/>
</dbReference>
<proteinExistence type="predicted"/>
<dbReference type="CDD" id="cd00051">
    <property type="entry name" value="EFh"/>
    <property type="match status" value="1"/>
</dbReference>
<dbReference type="AlphaFoldDB" id="A0ABD1KG48"/>
<feature type="domain" description="EF-hand" evidence="4">
    <location>
        <begin position="201"/>
        <end position="236"/>
    </location>
</feature>
<comment type="caution">
    <text evidence="5">The sequence shown here is derived from an EMBL/GenBank/DDBJ whole genome shotgun (WGS) entry which is preliminary data.</text>
</comment>
<evidence type="ECO:0000313" key="6">
    <source>
        <dbReference type="Proteomes" id="UP001591681"/>
    </source>
</evidence>
<feature type="region of interest" description="Disordered" evidence="3">
    <location>
        <begin position="1"/>
        <end position="21"/>
    </location>
</feature>
<feature type="domain" description="EF-hand" evidence="4">
    <location>
        <begin position="314"/>
        <end position="349"/>
    </location>
</feature>
<dbReference type="PROSITE" id="PS50222">
    <property type="entry name" value="EF_HAND_2"/>
    <property type="match status" value="2"/>
</dbReference>
<evidence type="ECO:0000256" key="3">
    <source>
        <dbReference type="SAM" id="MobiDB-lite"/>
    </source>
</evidence>